<dbReference type="AlphaFoldDB" id="A0AAE5WPR6"/>
<dbReference type="EMBL" id="CP034998">
    <property type="protein sequence ID" value="QAS78662.1"/>
    <property type="molecule type" value="Genomic_DNA"/>
</dbReference>
<organism evidence="2 3">
    <name type="scientific">Rhizobium acidisoli</name>
    <dbReference type="NCBI Taxonomy" id="1538158"/>
    <lineage>
        <taxon>Bacteria</taxon>
        <taxon>Pseudomonadati</taxon>
        <taxon>Pseudomonadota</taxon>
        <taxon>Alphaproteobacteria</taxon>
        <taxon>Hyphomicrobiales</taxon>
        <taxon>Rhizobiaceae</taxon>
        <taxon>Rhizobium/Agrobacterium group</taxon>
        <taxon>Rhizobium</taxon>
    </lineage>
</organism>
<proteinExistence type="predicted"/>
<dbReference type="Proteomes" id="UP000220927">
    <property type="component" value="Chromosome"/>
</dbReference>
<dbReference type="KEGG" id="rad:CO657_11555"/>
<keyword evidence="3" id="KW-1185">Reference proteome</keyword>
<keyword evidence="1" id="KW-0812">Transmembrane</keyword>
<dbReference type="RefSeq" id="WP_054183449.1">
    <property type="nucleotide sequence ID" value="NZ_CP034998.1"/>
</dbReference>
<keyword evidence="1" id="KW-1133">Transmembrane helix</keyword>
<sequence length="420" mass="47302">MDQATYQSLQSPFKGGEKRKLVTPEARELAWRFQLNQWLFIVNQEIQLAREHIGDTNRVVGVLIDISSRLEAASNAIDPMIAEAVNNMKELADDLEAFDEALAVGASAQEGKGAVRFFYQLAGQLLAELRFVLPFHLQPYDRQIDYGEPAIAAEFQSYIRWQEHEIDSIVEEETSRKRSADLQRIERRMILVQQDAGKASSDLATVREEVSRLQTEQQVLRQEALLTQHGFASVKERIELAEFEMREQLGLRETRRLWGRRAVRAGIGYYSSLFLLLAVLTGAPVAAYLYREEVLSLLSEIERNVINVQSVPQGGVAATLIAFGRLLLIGVPIGFVVWAIKLIVRYNNRSLLLMDDASQRITMLNTYLFLIKQGAATLQDRGALLEAMFRRAPGHGPETIDPPSMTDIMKYGQDLPKVGG</sequence>
<feature type="transmembrane region" description="Helical" evidence="1">
    <location>
        <begin position="320"/>
        <end position="344"/>
    </location>
</feature>
<evidence type="ECO:0000256" key="1">
    <source>
        <dbReference type="SAM" id="Phobius"/>
    </source>
</evidence>
<evidence type="ECO:0000313" key="3">
    <source>
        <dbReference type="Proteomes" id="UP000220927"/>
    </source>
</evidence>
<name>A0AAE5WPR6_9HYPH</name>
<protein>
    <submittedName>
        <fullName evidence="2">Uncharacterized protein</fullName>
    </submittedName>
</protein>
<evidence type="ECO:0000313" key="2">
    <source>
        <dbReference type="EMBL" id="QAS78662.1"/>
    </source>
</evidence>
<feature type="transmembrane region" description="Helical" evidence="1">
    <location>
        <begin position="267"/>
        <end position="290"/>
    </location>
</feature>
<accession>A0AAE5WPR6</accession>
<reference evidence="2 3" key="1">
    <citation type="submission" date="2019-01" db="EMBL/GenBank/DDBJ databases">
        <title>Genomic insights into the origins and evolution of symbiotic genes in the Phaseolus vulgaris microsymbionts.</title>
        <authorList>
            <person name="Tong W."/>
        </authorList>
    </citation>
    <scope>NUCLEOTIDE SEQUENCE [LARGE SCALE GENOMIC DNA]</scope>
    <source>
        <strain evidence="2 3">FH23</strain>
    </source>
</reference>
<gene>
    <name evidence="2" type="ORF">CO657_11555</name>
</gene>
<keyword evidence="1" id="KW-0472">Membrane</keyword>